<sequence length="57" mass="6036">MAQEGLMTEFSWLPTCTMSLPSLVKSNTALLGTTGLFLFAVHTAVLLGIPTIEIPTA</sequence>
<proteinExistence type="predicted"/>
<feature type="transmembrane region" description="Helical" evidence="1">
    <location>
        <begin position="28"/>
        <end position="49"/>
    </location>
</feature>
<keyword evidence="1" id="KW-0472">Membrane</keyword>
<accession>M0ZXL2</accession>
<dbReference type="InParanoid" id="M0ZXL2"/>
<name>M0ZXL2_SOLTU</name>
<dbReference type="Gramene" id="PGSC0003DMT400010167">
    <property type="protein sequence ID" value="PGSC0003DMT400010167"/>
    <property type="gene ID" value="PGSC0003DMG401003983"/>
</dbReference>
<dbReference type="AlphaFoldDB" id="M0ZXL2"/>
<reference evidence="2" key="2">
    <citation type="submission" date="2015-06" db="UniProtKB">
        <authorList>
            <consortium name="EnsemblPlants"/>
        </authorList>
    </citation>
    <scope>IDENTIFICATION</scope>
    <source>
        <strain evidence="2">DM1-3 516 R44</strain>
    </source>
</reference>
<evidence type="ECO:0000256" key="1">
    <source>
        <dbReference type="SAM" id="Phobius"/>
    </source>
</evidence>
<reference evidence="3" key="1">
    <citation type="journal article" date="2011" name="Nature">
        <title>Genome sequence and analysis of the tuber crop potato.</title>
        <authorList>
            <consortium name="The Potato Genome Sequencing Consortium"/>
        </authorList>
    </citation>
    <scope>NUCLEOTIDE SEQUENCE [LARGE SCALE GENOMIC DNA]</scope>
    <source>
        <strain evidence="3">cv. DM1-3 516 R44</strain>
    </source>
</reference>
<dbReference type="PaxDb" id="4113-PGSC0003DMT400010167"/>
<dbReference type="HOGENOM" id="CLU_3000183_0_0_1"/>
<dbReference type="Proteomes" id="UP000011115">
    <property type="component" value="Unassembled WGS sequence"/>
</dbReference>
<dbReference type="EnsemblPlants" id="PGSC0003DMT400010167">
    <property type="protein sequence ID" value="PGSC0003DMT400010167"/>
    <property type="gene ID" value="PGSC0003DMG401003983"/>
</dbReference>
<keyword evidence="1" id="KW-0812">Transmembrane</keyword>
<protein>
    <submittedName>
        <fullName evidence="2">Uncharacterized protein</fullName>
    </submittedName>
</protein>
<organism evidence="2 3">
    <name type="scientific">Solanum tuberosum</name>
    <name type="common">Potato</name>
    <dbReference type="NCBI Taxonomy" id="4113"/>
    <lineage>
        <taxon>Eukaryota</taxon>
        <taxon>Viridiplantae</taxon>
        <taxon>Streptophyta</taxon>
        <taxon>Embryophyta</taxon>
        <taxon>Tracheophyta</taxon>
        <taxon>Spermatophyta</taxon>
        <taxon>Magnoliopsida</taxon>
        <taxon>eudicotyledons</taxon>
        <taxon>Gunneridae</taxon>
        <taxon>Pentapetalae</taxon>
        <taxon>asterids</taxon>
        <taxon>lamiids</taxon>
        <taxon>Solanales</taxon>
        <taxon>Solanaceae</taxon>
        <taxon>Solanoideae</taxon>
        <taxon>Solaneae</taxon>
        <taxon>Solanum</taxon>
    </lineage>
</organism>
<keyword evidence="1" id="KW-1133">Transmembrane helix</keyword>
<keyword evidence="3" id="KW-1185">Reference proteome</keyword>
<evidence type="ECO:0000313" key="2">
    <source>
        <dbReference type="EnsemblPlants" id="PGSC0003DMT400010167"/>
    </source>
</evidence>
<evidence type="ECO:0000313" key="3">
    <source>
        <dbReference type="Proteomes" id="UP000011115"/>
    </source>
</evidence>